<organism evidence="3 4">
    <name type="scientific">Listeria rocourtiae</name>
    <dbReference type="NCBI Taxonomy" id="647910"/>
    <lineage>
        <taxon>Bacteria</taxon>
        <taxon>Bacillati</taxon>
        <taxon>Bacillota</taxon>
        <taxon>Bacilli</taxon>
        <taxon>Bacillales</taxon>
        <taxon>Listeriaceae</taxon>
        <taxon>Listeria</taxon>
    </lineage>
</organism>
<feature type="domain" description="Teneurin-like YD-shell" evidence="2">
    <location>
        <begin position="50"/>
        <end position="144"/>
    </location>
</feature>
<dbReference type="AlphaFoldDB" id="A0A4R6ZDU1"/>
<dbReference type="EMBL" id="SNZK01000024">
    <property type="protein sequence ID" value="TDR50317.1"/>
    <property type="molecule type" value="Genomic_DNA"/>
</dbReference>
<accession>A0A4R6ZDU1</accession>
<dbReference type="Pfam" id="PF25023">
    <property type="entry name" value="TEN_YD-shell"/>
    <property type="match status" value="1"/>
</dbReference>
<dbReference type="PANTHER" id="PTHR32305">
    <property type="match status" value="1"/>
</dbReference>
<dbReference type="OrthoDB" id="41445at2"/>
<dbReference type="STRING" id="1265846.PROCOU_17495"/>
<evidence type="ECO:0000259" key="2">
    <source>
        <dbReference type="Pfam" id="PF25023"/>
    </source>
</evidence>
<reference evidence="3 4" key="1">
    <citation type="submission" date="2019-03" db="EMBL/GenBank/DDBJ databases">
        <title>Genomic Encyclopedia of Type Strains, Phase III (KMG-III): the genomes of soil and plant-associated and newly described type strains.</title>
        <authorList>
            <person name="Whitman W."/>
        </authorList>
    </citation>
    <scope>NUCLEOTIDE SEQUENCE [LARGE SCALE GENOMIC DNA]</scope>
    <source>
        <strain evidence="3 4">CECT 7972</strain>
    </source>
</reference>
<comment type="caution">
    <text evidence="3">The sequence shown here is derived from an EMBL/GenBank/DDBJ whole genome shotgun (WGS) entry which is preliminary data.</text>
</comment>
<name>A0A4R6ZDU1_9LIST</name>
<keyword evidence="1" id="KW-0677">Repeat</keyword>
<proteinExistence type="predicted"/>
<sequence length="184" mass="20840">MCPSAHSLNLLYEINSIGNVDKQYTYSADGLRVSMKIGNKTVFYQYNSHGDVVALTDEDGLVIGEYVYDAWGNIVKEMLTTEEARQNSFKYAGYFHDTETGMYYLNARYYEAKQGVFLSVDSEPGDEINPLTMNGYTYANNNPVEFIDADGEYAVGILIQVLKWGTKYVIKGRQVGIPKREKFL</sequence>
<dbReference type="NCBIfam" id="TIGR03696">
    <property type="entry name" value="Rhs_assc_core"/>
    <property type="match status" value="1"/>
</dbReference>
<dbReference type="PANTHER" id="PTHR32305:SF17">
    <property type="entry name" value="TRNA NUCLEASE WAPA"/>
    <property type="match status" value="1"/>
</dbReference>
<protein>
    <submittedName>
        <fullName evidence="3">RHS repeat-associated protein</fullName>
    </submittedName>
</protein>
<evidence type="ECO:0000256" key="1">
    <source>
        <dbReference type="ARBA" id="ARBA00022737"/>
    </source>
</evidence>
<gene>
    <name evidence="3" type="ORF">DFP96_1246</name>
</gene>
<dbReference type="InterPro" id="IPR050708">
    <property type="entry name" value="T6SS_VgrG/RHS"/>
</dbReference>
<dbReference type="Gene3D" id="2.180.10.10">
    <property type="entry name" value="RHS repeat-associated core"/>
    <property type="match status" value="1"/>
</dbReference>
<dbReference type="InterPro" id="IPR022385">
    <property type="entry name" value="Rhs_assc_core"/>
</dbReference>
<keyword evidence="4" id="KW-1185">Reference proteome</keyword>
<evidence type="ECO:0000313" key="4">
    <source>
        <dbReference type="Proteomes" id="UP000295558"/>
    </source>
</evidence>
<dbReference type="Proteomes" id="UP000295558">
    <property type="component" value="Unassembled WGS sequence"/>
</dbReference>
<dbReference type="InterPro" id="IPR056823">
    <property type="entry name" value="TEN-like_YD-shell"/>
</dbReference>
<evidence type="ECO:0000313" key="3">
    <source>
        <dbReference type="EMBL" id="TDR50317.1"/>
    </source>
</evidence>